<dbReference type="PIRSF" id="PIRSF017082">
    <property type="entry name" value="YflP"/>
    <property type="match status" value="1"/>
</dbReference>
<protein>
    <submittedName>
        <fullName evidence="2">Tripartite tricarboxylate transporter substrate binding protein</fullName>
    </submittedName>
</protein>
<dbReference type="InterPro" id="IPR042100">
    <property type="entry name" value="Bug_dom1"/>
</dbReference>
<evidence type="ECO:0000256" key="1">
    <source>
        <dbReference type="ARBA" id="ARBA00006987"/>
    </source>
</evidence>
<sequence>MKIMPIISRGFDTDRSTGKVRCSTASTWRAATVLGAAGLLAALTALSPRPAMAQAAPNAQNAPFPGGPTTLIVPYAAGGLTDNLARALGQRLAERWGQPVVVDNRAGGGTVIGTAAAARAPADGRTLLVTSFGFTTNPFMMPNLPYKQSALAPLAMIAVAPAILFVHPSVPADDVPSLVKYMRTSGKAFSFASSGNGSSPHIGAELFASQIGVSIVHVPYRGNGPGLNDLIGGQVQGMFDSKAALSFVKAGKLKALGISSLKPSLLAPELKPIAQSGVPELANFTTGSWFGVLVPEGTPKPIQSRLYADIRAVLDTPGMREAIDRAGVEPLLLTQAEFAAYLKSEADRWGPVIRDKNIKSD</sequence>
<keyword evidence="3" id="KW-1185">Reference proteome</keyword>
<gene>
    <name evidence="2" type="ORF">WKW80_11615</name>
</gene>
<name>A0ABU8VXX0_9BURK</name>
<organism evidence="2 3">
    <name type="scientific">Variovorax humicola</name>
    <dbReference type="NCBI Taxonomy" id="1769758"/>
    <lineage>
        <taxon>Bacteria</taxon>
        <taxon>Pseudomonadati</taxon>
        <taxon>Pseudomonadota</taxon>
        <taxon>Betaproteobacteria</taxon>
        <taxon>Burkholderiales</taxon>
        <taxon>Comamonadaceae</taxon>
        <taxon>Variovorax</taxon>
    </lineage>
</organism>
<dbReference type="EMBL" id="JBBKZV010000005">
    <property type="protein sequence ID" value="MEJ8822674.1"/>
    <property type="molecule type" value="Genomic_DNA"/>
</dbReference>
<dbReference type="Pfam" id="PF03401">
    <property type="entry name" value="TctC"/>
    <property type="match status" value="1"/>
</dbReference>
<dbReference type="Gene3D" id="3.40.190.10">
    <property type="entry name" value="Periplasmic binding protein-like II"/>
    <property type="match status" value="1"/>
</dbReference>
<comment type="similarity">
    <text evidence="1">Belongs to the UPF0065 (bug) family.</text>
</comment>
<dbReference type="PANTHER" id="PTHR42928:SF5">
    <property type="entry name" value="BLR1237 PROTEIN"/>
    <property type="match status" value="1"/>
</dbReference>
<dbReference type="InterPro" id="IPR005064">
    <property type="entry name" value="BUG"/>
</dbReference>
<dbReference type="CDD" id="cd13578">
    <property type="entry name" value="PBP2_Bug27"/>
    <property type="match status" value="1"/>
</dbReference>
<evidence type="ECO:0000313" key="3">
    <source>
        <dbReference type="Proteomes" id="UP001363010"/>
    </source>
</evidence>
<evidence type="ECO:0000313" key="2">
    <source>
        <dbReference type="EMBL" id="MEJ8822674.1"/>
    </source>
</evidence>
<accession>A0ABU8VXX0</accession>
<reference evidence="2 3" key="1">
    <citation type="submission" date="2024-03" db="EMBL/GenBank/DDBJ databases">
        <title>Novel species of the genus Variovorax.</title>
        <authorList>
            <person name="Liu Q."/>
            <person name="Xin Y.-H."/>
        </authorList>
    </citation>
    <scope>NUCLEOTIDE SEQUENCE [LARGE SCALE GENOMIC DNA]</scope>
    <source>
        <strain evidence="2 3">KACC 18501</strain>
    </source>
</reference>
<dbReference type="Gene3D" id="3.40.190.150">
    <property type="entry name" value="Bordetella uptake gene, domain 1"/>
    <property type="match status" value="1"/>
</dbReference>
<dbReference type="RefSeq" id="WP_340363712.1">
    <property type="nucleotide sequence ID" value="NZ_JBBKZV010000005.1"/>
</dbReference>
<comment type="caution">
    <text evidence="2">The sequence shown here is derived from an EMBL/GenBank/DDBJ whole genome shotgun (WGS) entry which is preliminary data.</text>
</comment>
<dbReference type="Proteomes" id="UP001363010">
    <property type="component" value="Unassembled WGS sequence"/>
</dbReference>
<proteinExistence type="inferred from homology"/>
<dbReference type="PANTHER" id="PTHR42928">
    <property type="entry name" value="TRICARBOXYLATE-BINDING PROTEIN"/>
    <property type="match status" value="1"/>
</dbReference>